<keyword evidence="3 6" id="KW-0812">Transmembrane</keyword>
<keyword evidence="2" id="KW-1003">Cell membrane</keyword>
<proteinExistence type="predicted"/>
<dbReference type="NCBIfam" id="TIGR00360">
    <property type="entry name" value="ComEC_N-term"/>
    <property type="match status" value="1"/>
</dbReference>
<feature type="transmembrane region" description="Helical" evidence="6">
    <location>
        <begin position="407"/>
        <end position="430"/>
    </location>
</feature>
<feature type="transmembrane region" description="Helical" evidence="6">
    <location>
        <begin position="63"/>
        <end position="82"/>
    </location>
</feature>
<feature type="transmembrane region" description="Helical" evidence="6">
    <location>
        <begin position="277"/>
        <end position="296"/>
    </location>
</feature>
<dbReference type="AlphaFoldDB" id="A0A6M4IR14"/>
<evidence type="ECO:0000313" key="9">
    <source>
        <dbReference type="Proteomes" id="UP000500938"/>
    </source>
</evidence>
<dbReference type="InterPro" id="IPR004477">
    <property type="entry name" value="ComEC_N"/>
</dbReference>
<dbReference type="Gene3D" id="3.60.15.10">
    <property type="entry name" value="Ribonuclease Z/Hydroxyacylglutathione hydrolase-like"/>
    <property type="match status" value="1"/>
</dbReference>
<evidence type="ECO:0000313" key="8">
    <source>
        <dbReference type="EMBL" id="QJR35282.1"/>
    </source>
</evidence>
<dbReference type="SMART" id="SM00849">
    <property type="entry name" value="Lactamase_B"/>
    <property type="match status" value="1"/>
</dbReference>
<evidence type="ECO:0000256" key="1">
    <source>
        <dbReference type="ARBA" id="ARBA00004651"/>
    </source>
</evidence>
<dbReference type="InterPro" id="IPR001279">
    <property type="entry name" value="Metallo-B-lactamas"/>
</dbReference>
<dbReference type="PANTHER" id="PTHR30619:SF1">
    <property type="entry name" value="RECOMBINATION PROTEIN 2"/>
    <property type="match status" value="1"/>
</dbReference>
<sequence length="823" mass="86963">MPLLIHAAGWWLLGLFVGATFGEPAMGSPWLARVESAAAFVVAMLFAGLAARPGWRARHVGGLTSLTLAGLGLAGVFASASATHDARLCRAAAVERVATGAGVTLAFEGATTERDGAAPRRRRHRADFGSDSISATAPPVFRGRGTLRFNVGSRGCTVAASVRLAGGVLRAGDIAVVRGRALATDRGVRLAADSAEVPIGRDWLRAARGRTGETIDRLFGERAALVRALVIADQDGIATAVRDRFADAGLVHMLSVSGMHVAIIASALLTITAAMRLPATVGAVASLALILAYVAMLGAPAPAVRSAVMLLTVMLSTAWQRPVHEWTALALGAVIPTVQPLVVLDLGWQLSVSGMAALVAARAILRRWQPYALALPPSSRGGLSGVWRAALRDTQRWLVTRRGIARWLVRETITGVVATVVTAPLIAWTFGRVSVLAPLTNILAGPLVAFLQPALFLALLASPLDPMAKIIADASALPIALLDRIAAAAAAMPYAVVHVAPTLSAAIGAGLASVAVVRATAARRAGPWLRLAVAALVLAVWLPTLTVGAGVLELHMIDVGQGDAFALRTPRGRWVLIDAGPSWDGGDAGRRAVIPYVQRRGGAVALMVLSHAHEDHVGGAASVITALSPRQWWEPAFVTSSSGYRKALVALRDSGQPWRRVHPGQRWQLDGVSIEVLAPDSTWTAMQHDANETSVVLRVSYGRRRFLFMGDAEQQEERWLLDRLPDGALRADVLKLGHHGSRTSSGPDFVRAVDPLVGLVSVGAGNSYRHPSPEVLERFANRRVPLLRSDLEGAVVVSTNGQWLDVTAHGDRWRIPERPAVPP</sequence>
<dbReference type="Pfam" id="PF03772">
    <property type="entry name" value="Competence"/>
    <property type="match status" value="1"/>
</dbReference>
<accession>A0A6M4IR14</accession>
<keyword evidence="5 6" id="KW-0472">Membrane</keyword>
<dbReference type="KEGG" id="ggr:HKW67_07075"/>
<dbReference type="EMBL" id="CP053085">
    <property type="protein sequence ID" value="QJR35282.1"/>
    <property type="molecule type" value="Genomic_DNA"/>
</dbReference>
<dbReference type="RefSeq" id="WP_171224711.1">
    <property type="nucleotide sequence ID" value="NZ_CP053085.1"/>
</dbReference>
<dbReference type="Proteomes" id="UP000500938">
    <property type="component" value="Chromosome"/>
</dbReference>
<gene>
    <name evidence="8" type="ORF">HKW67_07075</name>
</gene>
<feature type="transmembrane region" description="Helical" evidence="6">
    <location>
        <begin position="442"/>
        <end position="464"/>
    </location>
</feature>
<dbReference type="Pfam" id="PF00753">
    <property type="entry name" value="Lactamase_B"/>
    <property type="match status" value="1"/>
</dbReference>
<protein>
    <submittedName>
        <fullName evidence="8">DNA internalization-related competence protein ComEC/Rec2</fullName>
    </submittedName>
</protein>
<dbReference type="NCBIfam" id="TIGR00361">
    <property type="entry name" value="ComEC_Rec2"/>
    <property type="match status" value="1"/>
</dbReference>
<dbReference type="GO" id="GO:0030420">
    <property type="term" value="P:establishment of competence for transformation"/>
    <property type="evidence" value="ECO:0007669"/>
    <property type="project" value="InterPro"/>
</dbReference>
<evidence type="ECO:0000256" key="6">
    <source>
        <dbReference type="SAM" id="Phobius"/>
    </source>
</evidence>
<feature type="transmembrane region" description="Helical" evidence="6">
    <location>
        <begin position="502"/>
        <end position="521"/>
    </location>
</feature>
<dbReference type="InterPro" id="IPR004797">
    <property type="entry name" value="Competence_ComEC/Rec2"/>
</dbReference>
<dbReference type="PANTHER" id="PTHR30619">
    <property type="entry name" value="DNA INTERNALIZATION/COMPETENCE PROTEIN COMEC/REC2"/>
    <property type="match status" value="1"/>
</dbReference>
<feature type="domain" description="Metallo-beta-lactamase" evidence="7">
    <location>
        <begin position="561"/>
        <end position="764"/>
    </location>
</feature>
<dbReference type="GO" id="GO:0005886">
    <property type="term" value="C:plasma membrane"/>
    <property type="evidence" value="ECO:0007669"/>
    <property type="project" value="UniProtKB-SubCell"/>
</dbReference>
<dbReference type="InterPro" id="IPR036866">
    <property type="entry name" value="RibonucZ/Hydroxyglut_hydro"/>
</dbReference>
<evidence type="ECO:0000256" key="2">
    <source>
        <dbReference type="ARBA" id="ARBA00022475"/>
    </source>
</evidence>
<dbReference type="InterPro" id="IPR052159">
    <property type="entry name" value="Competence_DNA_uptake"/>
</dbReference>
<comment type="subcellular location">
    <subcellularLocation>
        <location evidence="1">Cell membrane</location>
        <topology evidence="1">Multi-pass membrane protein</topology>
    </subcellularLocation>
</comment>
<feature type="transmembrane region" description="Helical" evidence="6">
    <location>
        <begin position="528"/>
        <end position="552"/>
    </location>
</feature>
<dbReference type="SUPFAM" id="SSF56281">
    <property type="entry name" value="Metallo-hydrolase/oxidoreductase"/>
    <property type="match status" value="1"/>
</dbReference>
<evidence type="ECO:0000256" key="4">
    <source>
        <dbReference type="ARBA" id="ARBA00022989"/>
    </source>
</evidence>
<evidence type="ECO:0000256" key="3">
    <source>
        <dbReference type="ARBA" id="ARBA00022692"/>
    </source>
</evidence>
<evidence type="ECO:0000256" key="5">
    <source>
        <dbReference type="ARBA" id="ARBA00023136"/>
    </source>
</evidence>
<organism evidence="8 9">
    <name type="scientific">Gemmatimonas groenlandica</name>
    <dbReference type="NCBI Taxonomy" id="2732249"/>
    <lineage>
        <taxon>Bacteria</taxon>
        <taxon>Pseudomonadati</taxon>
        <taxon>Gemmatimonadota</taxon>
        <taxon>Gemmatimonadia</taxon>
        <taxon>Gemmatimonadales</taxon>
        <taxon>Gemmatimonadaceae</taxon>
        <taxon>Gemmatimonas</taxon>
    </lineage>
</organism>
<keyword evidence="9" id="KW-1185">Reference proteome</keyword>
<name>A0A6M4IR14_9BACT</name>
<feature type="transmembrane region" description="Helical" evidence="6">
    <location>
        <begin position="250"/>
        <end position="270"/>
    </location>
</feature>
<reference evidence="8 9" key="1">
    <citation type="submission" date="2020-05" db="EMBL/GenBank/DDBJ databases">
        <title>Complete genome sequence of Gemmatimonas greenlandica TET16.</title>
        <authorList>
            <person name="Zeng Y."/>
        </authorList>
    </citation>
    <scope>NUCLEOTIDE SEQUENCE [LARGE SCALE GENOMIC DNA]</scope>
    <source>
        <strain evidence="8 9">TET16</strain>
    </source>
</reference>
<feature type="transmembrane region" description="Helical" evidence="6">
    <location>
        <begin position="32"/>
        <end position="51"/>
    </location>
</feature>
<feature type="transmembrane region" description="Helical" evidence="6">
    <location>
        <begin position="476"/>
        <end position="496"/>
    </location>
</feature>
<evidence type="ECO:0000259" key="7">
    <source>
        <dbReference type="SMART" id="SM00849"/>
    </source>
</evidence>
<dbReference type="InterPro" id="IPR035681">
    <property type="entry name" value="ComA-like_MBL"/>
</dbReference>
<dbReference type="CDD" id="cd07731">
    <property type="entry name" value="ComA-like_MBL-fold"/>
    <property type="match status" value="1"/>
</dbReference>
<keyword evidence="4 6" id="KW-1133">Transmembrane helix</keyword>